<accession>A0A8S5LN61</accession>
<name>A0A8S5LN61_9CAUD</name>
<protein>
    <submittedName>
        <fullName evidence="1">Uncharacterized protein</fullName>
    </submittedName>
</protein>
<organism evidence="1">
    <name type="scientific">Siphoviridae sp. ctbQZ1</name>
    <dbReference type="NCBI Taxonomy" id="2827581"/>
    <lineage>
        <taxon>Viruses</taxon>
        <taxon>Duplodnaviria</taxon>
        <taxon>Heunggongvirae</taxon>
        <taxon>Uroviricota</taxon>
        <taxon>Caudoviricetes</taxon>
    </lineage>
</organism>
<reference evidence="1" key="1">
    <citation type="journal article" date="2021" name="Proc. Natl. Acad. Sci. U.S.A.">
        <title>A Catalog of Tens of Thousands of Viruses from Human Metagenomes Reveals Hidden Associations with Chronic Diseases.</title>
        <authorList>
            <person name="Tisza M.J."/>
            <person name="Buck C.B."/>
        </authorList>
    </citation>
    <scope>NUCLEOTIDE SEQUENCE</scope>
    <source>
        <strain evidence="1">CtbQZ1</strain>
    </source>
</reference>
<sequence>MKFTEKSVTTQLEILKRKLGGELFEEIKLDDTAFTEGVCKAGNPIAVDGKVDKETKPIGILLTDVYKDENPNGTILRAFGVVNSANIQTSTGEAVAEAVKTALPLIVFE</sequence>
<proteinExistence type="predicted"/>
<evidence type="ECO:0000313" key="1">
    <source>
        <dbReference type="EMBL" id="DAD71370.1"/>
    </source>
</evidence>
<dbReference type="EMBL" id="BK015881">
    <property type="protein sequence ID" value="DAD71370.1"/>
    <property type="molecule type" value="Genomic_DNA"/>
</dbReference>